<comment type="caution">
    <text evidence="1">The sequence shown here is derived from an EMBL/GenBank/DDBJ whole genome shotgun (WGS) entry which is preliminary data.</text>
</comment>
<name>A0A978V4Y9_ZIZJJ</name>
<proteinExistence type="predicted"/>
<evidence type="ECO:0000313" key="1">
    <source>
        <dbReference type="EMBL" id="KAH7522422.1"/>
    </source>
</evidence>
<organism evidence="1 2">
    <name type="scientific">Ziziphus jujuba var. spinosa</name>
    <dbReference type="NCBI Taxonomy" id="714518"/>
    <lineage>
        <taxon>Eukaryota</taxon>
        <taxon>Viridiplantae</taxon>
        <taxon>Streptophyta</taxon>
        <taxon>Embryophyta</taxon>
        <taxon>Tracheophyta</taxon>
        <taxon>Spermatophyta</taxon>
        <taxon>Magnoliopsida</taxon>
        <taxon>eudicotyledons</taxon>
        <taxon>Gunneridae</taxon>
        <taxon>Pentapetalae</taxon>
        <taxon>rosids</taxon>
        <taxon>fabids</taxon>
        <taxon>Rosales</taxon>
        <taxon>Rhamnaceae</taxon>
        <taxon>Paliureae</taxon>
        <taxon>Ziziphus</taxon>
    </lineage>
</organism>
<accession>A0A978V4Y9</accession>
<reference evidence="1" key="1">
    <citation type="journal article" date="2021" name="Front. Plant Sci.">
        <title>Chromosome-Scale Genome Assembly for Chinese Sour Jujube and Insights Into Its Genome Evolution and Domestication Signature.</title>
        <authorList>
            <person name="Shen L.-Y."/>
            <person name="Luo H."/>
            <person name="Wang X.-L."/>
            <person name="Wang X.-M."/>
            <person name="Qiu X.-J."/>
            <person name="Liu H."/>
            <person name="Zhou S.-S."/>
            <person name="Jia K.-H."/>
            <person name="Nie S."/>
            <person name="Bao Y.-T."/>
            <person name="Zhang R.-G."/>
            <person name="Yun Q.-Z."/>
            <person name="Chai Y.-H."/>
            <person name="Lu J.-Y."/>
            <person name="Li Y."/>
            <person name="Zhao S.-W."/>
            <person name="Mao J.-F."/>
            <person name="Jia S.-G."/>
            <person name="Mao Y.-M."/>
        </authorList>
    </citation>
    <scope>NUCLEOTIDE SEQUENCE</scope>
    <source>
        <strain evidence="1">AT0</strain>
        <tissue evidence="1">Leaf</tissue>
    </source>
</reference>
<sequence length="158" mass="18786">MEQDLSNCKAEHTERERRINDFITGKRYEAEISVEQTMKEKDTRIQVHTTKDARIQALEKHLERKKDELMMERKGHQAEKQMYLKKDKLHNQFLQESERLSLELKNVKKASELLFDELEKVNKDKHSLPEIKVYQEKLQKALLSVFSEFGVLVRTDAT</sequence>
<dbReference type="Proteomes" id="UP000813462">
    <property type="component" value="Unassembled WGS sequence"/>
</dbReference>
<dbReference type="EMBL" id="JAEACU010000007">
    <property type="protein sequence ID" value="KAH7522422.1"/>
    <property type="molecule type" value="Genomic_DNA"/>
</dbReference>
<gene>
    <name evidence="1" type="ORF">FEM48_Zijuj07G0136800</name>
</gene>
<protein>
    <submittedName>
        <fullName evidence="1">Uncharacterized protein</fullName>
    </submittedName>
</protein>
<dbReference type="AlphaFoldDB" id="A0A978V4Y9"/>
<evidence type="ECO:0000313" key="2">
    <source>
        <dbReference type="Proteomes" id="UP000813462"/>
    </source>
</evidence>